<keyword evidence="3" id="KW-1185">Reference proteome</keyword>
<accession>A0AAN8ENC4</accession>
<organism evidence="2 3">
    <name type="scientific">Knufia fluminis</name>
    <dbReference type="NCBI Taxonomy" id="191047"/>
    <lineage>
        <taxon>Eukaryota</taxon>
        <taxon>Fungi</taxon>
        <taxon>Dikarya</taxon>
        <taxon>Ascomycota</taxon>
        <taxon>Pezizomycotina</taxon>
        <taxon>Eurotiomycetes</taxon>
        <taxon>Chaetothyriomycetidae</taxon>
        <taxon>Chaetothyriales</taxon>
        <taxon>Trichomeriaceae</taxon>
        <taxon>Knufia</taxon>
    </lineage>
</organism>
<gene>
    <name evidence="2" type="ORF">OHC33_001880</name>
</gene>
<protein>
    <recommendedName>
        <fullName evidence="1">Tautomerase cis-CaaD-like domain-containing protein</fullName>
    </recommendedName>
</protein>
<dbReference type="Pfam" id="PF14832">
    <property type="entry name" value="Tautomerase_3"/>
    <property type="match status" value="1"/>
</dbReference>
<proteinExistence type="predicted"/>
<reference evidence="2 3" key="1">
    <citation type="submission" date="2022-12" db="EMBL/GenBank/DDBJ databases">
        <title>Genomic features and morphological characterization of a novel Knufia sp. strain isolated from spacecraft assembly facility.</title>
        <authorList>
            <person name="Teixeira M."/>
            <person name="Chander A.M."/>
            <person name="Stajich J.E."/>
            <person name="Venkateswaran K."/>
        </authorList>
    </citation>
    <scope>NUCLEOTIDE SEQUENCE [LARGE SCALE GENOMIC DNA]</scope>
    <source>
        <strain evidence="2 3">FJI-L2-BK-P2</strain>
    </source>
</reference>
<dbReference type="InterPro" id="IPR028116">
    <property type="entry name" value="Cis-CaaD-like"/>
</dbReference>
<comment type="caution">
    <text evidence="2">The sequence shown here is derived from an EMBL/GenBank/DDBJ whole genome shotgun (WGS) entry which is preliminary data.</text>
</comment>
<dbReference type="Gene3D" id="3.30.429.10">
    <property type="entry name" value="Macrophage Migration Inhibitory Factor"/>
    <property type="match status" value="1"/>
</dbReference>
<dbReference type="Proteomes" id="UP001316803">
    <property type="component" value="Unassembled WGS sequence"/>
</dbReference>
<dbReference type="EMBL" id="JAKLMC020000003">
    <property type="protein sequence ID" value="KAK5957505.1"/>
    <property type="molecule type" value="Genomic_DNA"/>
</dbReference>
<feature type="domain" description="Tautomerase cis-CaaD-like" evidence="1">
    <location>
        <begin position="1"/>
        <end position="91"/>
    </location>
</feature>
<dbReference type="InterPro" id="IPR014347">
    <property type="entry name" value="Tautomerase/MIF_sf"/>
</dbReference>
<dbReference type="AlphaFoldDB" id="A0AAN8ENC4"/>
<evidence type="ECO:0000313" key="2">
    <source>
        <dbReference type="EMBL" id="KAK5957505.1"/>
    </source>
</evidence>
<name>A0AAN8ENC4_9EURO</name>
<evidence type="ECO:0000259" key="1">
    <source>
        <dbReference type="Pfam" id="PF14832"/>
    </source>
</evidence>
<evidence type="ECO:0000313" key="3">
    <source>
        <dbReference type="Proteomes" id="UP001316803"/>
    </source>
</evidence>
<sequence length="187" mass="21708">MPFYNVEHSFPLTLEQKSHLADRITKLHAQTFTTPSIFVQVKYYQQDASSHNHFVGGKSRDETTNRIIAYVRSSAERKKEHFDKLAEQIENAWYIALGERAEEGDEGKQKKETPQREKDAKELLSIGFVGGLVGREKGFLLPEAGKEEQWIKSYRKDFEKRAELGDEGIKDMLEEIDTREDLKSWRT</sequence>